<evidence type="ECO:0000313" key="2">
    <source>
        <dbReference type="Proteomes" id="UP001054945"/>
    </source>
</evidence>
<proteinExistence type="predicted"/>
<dbReference type="Proteomes" id="UP001054945">
    <property type="component" value="Unassembled WGS sequence"/>
</dbReference>
<sequence length="118" mass="13037">MEVTTFDPSGHVLFVPCRSFNLLAAVSTNGTRRRRHRCSLAQELPTPTANVIKRVGGIEKFRGLWRVVCERVSRGGLSGTCDGLEFSSLPFSFDLVKGTVDMTVENPQLRVLVLMSLV</sequence>
<dbReference type="EMBL" id="BPLR01003455">
    <property type="protein sequence ID" value="GIX84843.1"/>
    <property type="molecule type" value="Genomic_DNA"/>
</dbReference>
<dbReference type="AlphaFoldDB" id="A0AAV4NM07"/>
<comment type="caution">
    <text evidence="1">The sequence shown here is derived from an EMBL/GenBank/DDBJ whole genome shotgun (WGS) entry which is preliminary data.</text>
</comment>
<evidence type="ECO:0000313" key="1">
    <source>
        <dbReference type="EMBL" id="GIX84843.1"/>
    </source>
</evidence>
<name>A0AAV4NM07_CAEEX</name>
<gene>
    <name evidence="1" type="ORF">CEXT_516101</name>
</gene>
<protein>
    <submittedName>
        <fullName evidence="1">Uncharacterized protein</fullName>
    </submittedName>
</protein>
<keyword evidence="2" id="KW-1185">Reference proteome</keyword>
<organism evidence="1 2">
    <name type="scientific">Caerostris extrusa</name>
    <name type="common">Bark spider</name>
    <name type="synonym">Caerostris bankana</name>
    <dbReference type="NCBI Taxonomy" id="172846"/>
    <lineage>
        <taxon>Eukaryota</taxon>
        <taxon>Metazoa</taxon>
        <taxon>Ecdysozoa</taxon>
        <taxon>Arthropoda</taxon>
        <taxon>Chelicerata</taxon>
        <taxon>Arachnida</taxon>
        <taxon>Araneae</taxon>
        <taxon>Araneomorphae</taxon>
        <taxon>Entelegynae</taxon>
        <taxon>Araneoidea</taxon>
        <taxon>Araneidae</taxon>
        <taxon>Caerostris</taxon>
    </lineage>
</organism>
<reference evidence="1 2" key="1">
    <citation type="submission" date="2021-06" db="EMBL/GenBank/DDBJ databases">
        <title>Caerostris extrusa draft genome.</title>
        <authorList>
            <person name="Kono N."/>
            <person name="Arakawa K."/>
        </authorList>
    </citation>
    <scope>NUCLEOTIDE SEQUENCE [LARGE SCALE GENOMIC DNA]</scope>
</reference>
<accession>A0AAV4NM07</accession>